<organism evidence="10 11">
    <name type="scientific">Hibiscus sabdariffa</name>
    <name type="common">roselle</name>
    <dbReference type="NCBI Taxonomy" id="183260"/>
    <lineage>
        <taxon>Eukaryota</taxon>
        <taxon>Viridiplantae</taxon>
        <taxon>Streptophyta</taxon>
        <taxon>Embryophyta</taxon>
        <taxon>Tracheophyta</taxon>
        <taxon>Spermatophyta</taxon>
        <taxon>Magnoliopsida</taxon>
        <taxon>eudicotyledons</taxon>
        <taxon>Gunneridae</taxon>
        <taxon>Pentapetalae</taxon>
        <taxon>rosids</taxon>
        <taxon>malvids</taxon>
        <taxon>Malvales</taxon>
        <taxon>Malvaceae</taxon>
        <taxon>Malvoideae</taxon>
        <taxon>Hibiscus</taxon>
    </lineage>
</organism>
<keyword evidence="3" id="KW-0812">Transmembrane</keyword>
<keyword evidence="11" id="KW-1185">Reference proteome</keyword>
<dbReference type="InterPro" id="IPR029962">
    <property type="entry name" value="TBL"/>
</dbReference>
<dbReference type="Pfam" id="PF14416">
    <property type="entry name" value="PMR5N"/>
    <property type="match status" value="1"/>
</dbReference>
<gene>
    <name evidence="10" type="ORF">V6N11_005692</name>
</gene>
<evidence type="ECO:0000256" key="7">
    <source>
        <dbReference type="SAM" id="SignalP"/>
    </source>
</evidence>
<dbReference type="PANTHER" id="PTHR32285">
    <property type="entry name" value="PROTEIN TRICHOME BIREFRINGENCE-LIKE 9-RELATED"/>
    <property type="match status" value="1"/>
</dbReference>
<keyword evidence="6" id="KW-0472">Membrane</keyword>
<evidence type="ECO:0000256" key="2">
    <source>
        <dbReference type="ARBA" id="ARBA00007727"/>
    </source>
</evidence>
<feature type="signal peptide" evidence="7">
    <location>
        <begin position="1"/>
        <end position="21"/>
    </location>
</feature>
<dbReference type="Pfam" id="PF13839">
    <property type="entry name" value="PC-Esterase"/>
    <property type="match status" value="1"/>
</dbReference>
<feature type="chain" id="PRO_5045602263" description="Trichome birefringence-like N-terminal domain-containing protein" evidence="7">
    <location>
        <begin position="22"/>
        <end position="364"/>
    </location>
</feature>
<evidence type="ECO:0000256" key="5">
    <source>
        <dbReference type="ARBA" id="ARBA00022989"/>
    </source>
</evidence>
<protein>
    <recommendedName>
        <fullName evidence="12">Trichome birefringence-like N-terminal domain-containing protein</fullName>
    </recommendedName>
</protein>
<comment type="caution">
    <text evidence="10">The sequence shown here is derived from an EMBL/GenBank/DDBJ whole genome shotgun (WGS) entry which is preliminary data.</text>
</comment>
<dbReference type="PANTHER" id="PTHR32285:SF36">
    <property type="entry name" value="PROTEIN TRICHOME BIREFRINGENCE-LIKE 38"/>
    <property type="match status" value="1"/>
</dbReference>
<dbReference type="Proteomes" id="UP001396334">
    <property type="component" value="Unassembled WGS sequence"/>
</dbReference>
<evidence type="ECO:0000256" key="1">
    <source>
        <dbReference type="ARBA" id="ARBA00004167"/>
    </source>
</evidence>
<evidence type="ECO:0000256" key="3">
    <source>
        <dbReference type="ARBA" id="ARBA00022692"/>
    </source>
</evidence>
<evidence type="ECO:0000259" key="9">
    <source>
        <dbReference type="Pfam" id="PF14416"/>
    </source>
</evidence>
<sequence length="364" mass="41855">MGLFQAIVTIVVFSCSYLAHANGSGNDNGNGNGLELIKQEFECNMYQGKWVFDFSYPLYNSSACPFIRKEFDCIKYGRPDHLYLKYRWQPTNCELPRFNGKSFLKRFKGKKMMFIGDSLSLNIWQSLICMLHAAVPNSNIIRQQLNNNTISSVTFQDYNVSVMLFHSLYLVDVDEEKIGRVLNLNSMRNGNLWKNIDVLVFNTWLWWYRRGPKQPWDYLKVEGEIVKDMDRMVAFRTALTTWARWVDSDVDANKTKVIFQGISPSHYNGADWNEPGVKNCMKQTEPFIGPVYPVGLPEAVFVVKEVISSIKKPVHLLDVTALSQFRKDAHPSSYNAFRGMDCTHWCVAGLTDTWNELLYAALIA</sequence>
<accession>A0ABR2RNW7</accession>
<evidence type="ECO:0000313" key="10">
    <source>
        <dbReference type="EMBL" id="KAK9014537.1"/>
    </source>
</evidence>
<keyword evidence="5" id="KW-1133">Transmembrane helix</keyword>
<evidence type="ECO:0000256" key="6">
    <source>
        <dbReference type="ARBA" id="ARBA00023136"/>
    </source>
</evidence>
<dbReference type="InterPro" id="IPR025846">
    <property type="entry name" value="TBL_N"/>
</dbReference>
<comment type="subcellular location">
    <subcellularLocation>
        <location evidence="1">Membrane</location>
        <topology evidence="1">Single-pass membrane protein</topology>
    </subcellularLocation>
</comment>
<feature type="domain" description="Trichome birefringence-like N-terminal" evidence="9">
    <location>
        <begin position="42"/>
        <end position="94"/>
    </location>
</feature>
<feature type="domain" description="Trichome birefringence-like C-terminal" evidence="8">
    <location>
        <begin position="95"/>
        <end position="360"/>
    </location>
</feature>
<dbReference type="EMBL" id="JBBPBN010000021">
    <property type="protein sequence ID" value="KAK9014537.1"/>
    <property type="molecule type" value="Genomic_DNA"/>
</dbReference>
<evidence type="ECO:0000313" key="11">
    <source>
        <dbReference type="Proteomes" id="UP001396334"/>
    </source>
</evidence>
<name>A0ABR2RNW7_9ROSI</name>
<evidence type="ECO:0000256" key="4">
    <source>
        <dbReference type="ARBA" id="ARBA00022968"/>
    </source>
</evidence>
<evidence type="ECO:0000259" key="8">
    <source>
        <dbReference type="Pfam" id="PF13839"/>
    </source>
</evidence>
<comment type="similarity">
    <text evidence="2">Belongs to the PC-esterase family. TBL subfamily.</text>
</comment>
<proteinExistence type="inferred from homology"/>
<reference evidence="10 11" key="1">
    <citation type="journal article" date="2024" name="G3 (Bethesda)">
        <title>Genome assembly of Hibiscus sabdariffa L. provides insights into metabolisms of medicinal natural products.</title>
        <authorList>
            <person name="Kim T."/>
        </authorList>
    </citation>
    <scope>NUCLEOTIDE SEQUENCE [LARGE SCALE GENOMIC DNA]</scope>
    <source>
        <strain evidence="10">TK-2024</strain>
        <tissue evidence="10">Old leaves</tissue>
    </source>
</reference>
<dbReference type="InterPro" id="IPR026057">
    <property type="entry name" value="TBL_C"/>
</dbReference>
<keyword evidence="7" id="KW-0732">Signal</keyword>
<evidence type="ECO:0008006" key="12">
    <source>
        <dbReference type="Google" id="ProtNLM"/>
    </source>
</evidence>
<keyword evidence="4" id="KW-0735">Signal-anchor</keyword>